<dbReference type="Gramene" id="AET7Gv21023700.20">
    <property type="protein sequence ID" value="AET7Gv21023700.20"/>
    <property type="gene ID" value="AET7Gv21023700"/>
</dbReference>
<reference evidence="2" key="5">
    <citation type="journal article" date="2021" name="G3 (Bethesda)">
        <title>Aegilops tauschii genome assembly Aet v5.0 features greater sequence contiguity and improved annotation.</title>
        <authorList>
            <person name="Wang L."/>
            <person name="Zhu T."/>
            <person name="Rodriguez J.C."/>
            <person name="Deal K.R."/>
            <person name="Dubcovsky J."/>
            <person name="McGuire P.E."/>
            <person name="Lux T."/>
            <person name="Spannagl M."/>
            <person name="Mayer K.F.X."/>
            <person name="Baldrich P."/>
            <person name="Meyers B.C."/>
            <person name="Huo N."/>
            <person name="Gu Y.Q."/>
            <person name="Zhou H."/>
            <person name="Devos K.M."/>
            <person name="Bennetzen J.L."/>
            <person name="Unver T."/>
            <person name="Budak H."/>
            <person name="Gulick P.J."/>
            <person name="Galiba G."/>
            <person name="Kalapos B."/>
            <person name="Nelson D.R."/>
            <person name="Li P."/>
            <person name="You F.M."/>
            <person name="Luo M.C."/>
            <person name="Dvorak J."/>
        </authorList>
    </citation>
    <scope>NUCLEOTIDE SEQUENCE [LARGE SCALE GENOMIC DNA]</scope>
    <source>
        <strain evidence="2">cv. AL8/78</strain>
    </source>
</reference>
<feature type="compositionally biased region" description="Low complexity" evidence="1">
    <location>
        <begin position="29"/>
        <end position="44"/>
    </location>
</feature>
<protein>
    <submittedName>
        <fullName evidence="2">Uncharacterized protein</fullName>
    </submittedName>
</protein>
<accession>A0A453SQ35</accession>
<dbReference type="Proteomes" id="UP000015105">
    <property type="component" value="Chromosome 7D"/>
</dbReference>
<feature type="region of interest" description="Disordered" evidence="1">
    <location>
        <begin position="1"/>
        <end position="66"/>
    </location>
</feature>
<evidence type="ECO:0000313" key="2">
    <source>
        <dbReference type="EnsemblPlants" id="AET7Gv21023700.20"/>
    </source>
</evidence>
<reference evidence="2" key="3">
    <citation type="journal article" date="2017" name="Nature">
        <title>Genome sequence of the progenitor of the wheat D genome Aegilops tauschii.</title>
        <authorList>
            <person name="Luo M.C."/>
            <person name="Gu Y.Q."/>
            <person name="Puiu D."/>
            <person name="Wang H."/>
            <person name="Twardziok S.O."/>
            <person name="Deal K.R."/>
            <person name="Huo N."/>
            <person name="Zhu T."/>
            <person name="Wang L."/>
            <person name="Wang Y."/>
            <person name="McGuire P.E."/>
            <person name="Liu S."/>
            <person name="Long H."/>
            <person name="Ramasamy R.K."/>
            <person name="Rodriguez J.C."/>
            <person name="Van S.L."/>
            <person name="Yuan L."/>
            <person name="Wang Z."/>
            <person name="Xia Z."/>
            <person name="Xiao L."/>
            <person name="Anderson O.D."/>
            <person name="Ouyang S."/>
            <person name="Liang Y."/>
            <person name="Zimin A.V."/>
            <person name="Pertea G."/>
            <person name="Qi P."/>
            <person name="Bennetzen J.L."/>
            <person name="Dai X."/>
            <person name="Dawson M.W."/>
            <person name="Muller H.G."/>
            <person name="Kugler K."/>
            <person name="Rivarola-Duarte L."/>
            <person name="Spannagl M."/>
            <person name="Mayer K.F.X."/>
            <person name="Lu F.H."/>
            <person name="Bevan M.W."/>
            <person name="Leroy P."/>
            <person name="Li P."/>
            <person name="You F.M."/>
            <person name="Sun Q."/>
            <person name="Liu Z."/>
            <person name="Lyons E."/>
            <person name="Wicker T."/>
            <person name="Salzberg S.L."/>
            <person name="Devos K.M."/>
            <person name="Dvorak J."/>
        </authorList>
    </citation>
    <scope>NUCLEOTIDE SEQUENCE [LARGE SCALE GENOMIC DNA]</scope>
    <source>
        <strain evidence="2">cv. AL8/78</strain>
    </source>
</reference>
<organism evidence="2 3">
    <name type="scientific">Aegilops tauschii subsp. strangulata</name>
    <name type="common">Goatgrass</name>
    <dbReference type="NCBI Taxonomy" id="200361"/>
    <lineage>
        <taxon>Eukaryota</taxon>
        <taxon>Viridiplantae</taxon>
        <taxon>Streptophyta</taxon>
        <taxon>Embryophyta</taxon>
        <taxon>Tracheophyta</taxon>
        <taxon>Spermatophyta</taxon>
        <taxon>Magnoliopsida</taxon>
        <taxon>Liliopsida</taxon>
        <taxon>Poales</taxon>
        <taxon>Poaceae</taxon>
        <taxon>BOP clade</taxon>
        <taxon>Pooideae</taxon>
        <taxon>Triticodae</taxon>
        <taxon>Triticeae</taxon>
        <taxon>Triticinae</taxon>
        <taxon>Aegilops</taxon>
    </lineage>
</organism>
<name>A0A453SQ35_AEGTS</name>
<reference evidence="3" key="1">
    <citation type="journal article" date="2014" name="Science">
        <title>Ancient hybridizations among the ancestral genomes of bread wheat.</title>
        <authorList>
            <consortium name="International Wheat Genome Sequencing Consortium,"/>
            <person name="Marcussen T."/>
            <person name="Sandve S.R."/>
            <person name="Heier L."/>
            <person name="Spannagl M."/>
            <person name="Pfeifer M."/>
            <person name="Jakobsen K.S."/>
            <person name="Wulff B.B."/>
            <person name="Steuernagel B."/>
            <person name="Mayer K.F."/>
            <person name="Olsen O.A."/>
        </authorList>
    </citation>
    <scope>NUCLEOTIDE SEQUENCE [LARGE SCALE GENOMIC DNA]</scope>
    <source>
        <strain evidence="3">cv. AL8/78</strain>
    </source>
</reference>
<keyword evidence="3" id="KW-1185">Reference proteome</keyword>
<proteinExistence type="predicted"/>
<reference evidence="2" key="4">
    <citation type="submission" date="2019-03" db="UniProtKB">
        <authorList>
            <consortium name="EnsemblPlants"/>
        </authorList>
    </citation>
    <scope>IDENTIFICATION</scope>
</reference>
<reference evidence="3" key="2">
    <citation type="journal article" date="2017" name="Nat. Plants">
        <title>The Aegilops tauschii genome reveals multiple impacts of transposons.</title>
        <authorList>
            <person name="Zhao G."/>
            <person name="Zou C."/>
            <person name="Li K."/>
            <person name="Wang K."/>
            <person name="Li T."/>
            <person name="Gao L."/>
            <person name="Zhang X."/>
            <person name="Wang H."/>
            <person name="Yang Z."/>
            <person name="Liu X."/>
            <person name="Jiang W."/>
            <person name="Mao L."/>
            <person name="Kong X."/>
            <person name="Jiao Y."/>
            <person name="Jia J."/>
        </authorList>
    </citation>
    <scope>NUCLEOTIDE SEQUENCE [LARGE SCALE GENOMIC DNA]</scope>
    <source>
        <strain evidence="3">cv. AL8/78</strain>
    </source>
</reference>
<sequence length="133" mass="14280">SASVLEGGWPWRSDPAPQQRWTDGDAPNPRTTPQPSRTTPQPSRARAGDRGSSMTAMDGCPGSGRTTCSCCSSWTTQRTSPPPSLMALLPPTLPPSRGRGELLTPRAHLISSHQIQIALDVFIVLDTTWFASV</sequence>
<evidence type="ECO:0000256" key="1">
    <source>
        <dbReference type="SAM" id="MobiDB-lite"/>
    </source>
</evidence>
<evidence type="ECO:0000313" key="3">
    <source>
        <dbReference type="Proteomes" id="UP000015105"/>
    </source>
</evidence>
<dbReference type="EnsemblPlants" id="AET7Gv21023700.20">
    <property type="protein sequence ID" value="AET7Gv21023700.20"/>
    <property type="gene ID" value="AET7Gv21023700"/>
</dbReference>
<dbReference type="AlphaFoldDB" id="A0A453SQ35"/>